<reference evidence="4" key="2">
    <citation type="submission" date="2014-06" db="EMBL/GenBank/DDBJ databases">
        <title>The complete genome of Blastobotrys (Arxula) adeninivorans LS3 - a yeast of biotechnological interest.</title>
        <authorList>
            <person name="Kunze G."/>
            <person name="Gaillardin C."/>
            <person name="Czernicka M."/>
            <person name="Durrens P."/>
            <person name="Martin T."/>
            <person name="Boer E."/>
            <person name="Gabaldon T."/>
            <person name="Cruz J."/>
            <person name="Talla E."/>
            <person name="Marck C."/>
            <person name="Goffeau A."/>
            <person name="Barbe V."/>
            <person name="Baret P."/>
            <person name="Baronian K."/>
            <person name="Beier S."/>
            <person name="Bleykasten C."/>
            <person name="Bode R."/>
            <person name="Casaregola S."/>
            <person name="Despons L."/>
            <person name="Fairhead C."/>
            <person name="Giersberg M."/>
            <person name="Gierski P."/>
            <person name="Hahnel U."/>
            <person name="Hartmann A."/>
            <person name="Jankowska D."/>
            <person name="Jubin C."/>
            <person name="Jung P."/>
            <person name="Lafontaine I."/>
            <person name="Leh-Louis V."/>
            <person name="Lemaire M."/>
            <person name="Marcet-Houben M."/>
            <person name="Mascher M."/>
            <person name="Morel G."/>
            <person name="Richard G.-F."/>
            <person name="Riechen J."/>
            <person name="Sacerdot C."/>
            <person name="Sarkar A."/>
            <person name="Savel G."/>
            <person name="Schacherer J."/>
            <person name="Sherman D."/>
            <person name="Straub M.-L."/>
            <person name="Stein N."/>
            <person name="Thierry A."/>
            <person name="Trautwein-Schult A."/>
            <person name="Westhof E."/>
            <person name="Worch S."/>
            <person name="Dujon B."/>
            <person name="Souciet J.-L."/>
            <person name="Wincker P."/>
            <person name="Scholz U."/>
            <person name="Neuveglise N."/>
        </authorList>
    </citation>
    <scope>NUCLEOTIDE SEQUENCE</scope>
    <source>
        <strain evidence="4">LS3</strain>
    </source>
</reference>
<feature type="compositionally biased region" description="Basic and acidic residues" evidence="3">
    <location>
        <begin position="217"/>
        <end position="240"/>
    </location>
</feature>
<dbReference type="GO" id="GO:0006397">
    <property type="term" value="P:mRNA processing"/>
    <property type="evidence" value="ECO:0007669"/>
    <property type="project" value="InterPro"/>
</dbReference>
<dbReference type="EMBL" id="HG937693">
    <property type="protein sequence ID" value="CDP34002.1"/>
    <property type="molecule type" value="Genomic_DNA"/>
</dbReference>
<reference evidence="4" key="1">
    <citation type="submission" date="2014-02" db="EMBL/GenBank/DDBJ databases">
        <authorList>
            <person name="Genoscope - CEA"/>
        </authorList>
    </citation>
    <scope>NUCLEOTIDE SEQUENCE</scope>
    <source>
        <strain evidence="4">LS3</strain>
    </source>
</reference>
<accession>A0A060T520</accession>
<feature type="compositionally biased region" description="Acidic residues" evidence="3">
    <location>
        <begin position="243"/>
        <end position="263"/>
    </location>
</feature>
<evidence type="ECO:0000256" key="3">
    <source>
        <dbReference type="SAM" id="MobiDB-lite"/>
    </source>
</evidence>
<gene>
    <name evidence="4" type="ORF">GNLVRS02_ARAD1C02486g</name>
</gene>
<feature type="region of interest" description="Disordered" evidence="3">
    <location>
        <begin position="191"/>
        <end position="280"/>
    </location>
</feature>
<evidence type="ECO:0000256" key="2">
    <source>
        <dbReference type="ARBA" id="ARBA00023242"/>
    </source>
</evidence>
<proteinExistence type="predicted"/>
<dbReference type="InterPro" id="IPR008501">
    <property type="entry name" value="THOC7/Mft1"/>
</dbReference>
<dbReference type="Pfam" id="PF05615">
    <property type="entry name" value="THOC7"/>
    <property type="match status" value="1"/>
</dbReference>
<evidence type="ECO:0000313" key="4">
    <source>
        <dbReference type="EMBL" id="CDP34002.1"/>
    </source>
</evidence>
<comment type="subcellular location">
    <subcellularLocation>
        <location evidence="1">Nucleus</location>
    </subcellularLocation>
</comment>
<dbReference type="PhylomeDB" id="A0A060T520"/>
<dbReference type="AlphaFoldDB" id="A0A060T520"/>
<sequence>MDEESIIRDRVIISEASYKRLARVCQNICGDPGKYHGKEAVIDAEFDVFEAMISKLQLQAQMNGQETAEYNRQEQEIDKQFDALMATTAELEQTLAEVQRVRAQKEEYSEFVDAMIRPKKTFVEDEDGKSVPIIPQLNASRAEDSSHNQSLQEEIGDLQRQRDNYVEAWSERRRRFDEVVDKIRDYKTWVLTQGGHEESEGSEDEEKEEDEEMEGTGEGRQDGRKENDNENDNDHDRQVQEQEANDENESSEEASGDDGESAELTDNPNAIESLAMDTSA</sequence>
<feature type="compositionally biased region" description="Acidic residues" evidence="3">
    <location>
        <begin position="200"/>
        <end position="215"/>
    </location>
</feature>
<feature type="compositionally biased region" description="Polar residues" evidence="3">
    <location>
        <begin position="264"/>
        <end position="280"/>
    </location>
</feature>
<name>A0A060T520_BLAAD</name>
<feature type="region of interest" description="Disordered" evidence="3">
    <location>
        <begin position="138"/>
        <end position="158"/>
    </location>
</feature>
<protein>
    <submittedName>
        <fullName evidence="4">ARAD1C02486p</fullName>
    </submittedName>
</protein>
<evidence type="ECO:0000256" key="1">
    <source>
        <dbReference type="ARBA" id="ARBA00004123"/>
    </source>
</evidence>
<dbReference type="GO" id="GO:0000445">
    <property type="term" value="C:THO complex part of transcription export complex"/>
    <property type="evidence" value="ECO:0007669"/>
    <property type="project" value="InterPro"/>
</dbReference>
<keyword evidence="2" id="KW-0539">Nucleus</keyword>
<organism evidence="4">
    <name type="scientific">Blastobotrys adeninivorans</name>
    <name type="common">Yeast</name>
    <name type="synonym">Arxula adeninivorans</name>
    <dbReference type="NCBI Taxonomy" id="409370"/>
    <lineage>
        <taxon>Eukaryota</taxon>
        <taxon>Fungi</taxon>
        <taxon>Dikarya</taxon>
        <taxon>Ascomycota</taxon>
        <taxon>Saccharomycotina</taxon>
        <taxon>Dipodascomycetes</taxon>
        <taxon>Dipodascales</taxon>
        <taxon>Trichomonascaceae</taxon>
        <taxon>Blastobotrys</taxon>
    </lineage>
</organism>